<dbReference type="EMBL" id="CP031036">
    <property type="protein sequence ID" value="QDZ19953.1"/>
    <property type="molecule type" value="Genomic_DNA"/>
</dbReference>
<comment type="subcellular location">
    <subcellularLocation>
        <location evidence="2 8">Endoplasmic reticulum membrane</location>
        <topology evidence="2 8">Multi-pass membrane protein</topology>
    </subcellularLocation>
</comment>
<dbReference type="InterPro" id="IPR007599">
    <property type="entry name" value="DER1"/>
</dbReference>
<evidence type="ECO:0000256" key="2">
    <source>
        <dbReference type="ARBA" id="ARBA00004477"/>
    </source>
</evidence>
<dbReference type="OrthoDB" id="1716531at2759"/>
<dbReference type="SUPFAM" id="SSF144091">
    <property type="entry name" value="Rhomboid-like"/>
    <property type="match status" value="1"/>
</dbReference>
<accession>A0A5B8MHM5</accession>
<name>A0A5B8MHM5_9CHLO</name>
<dbReference type="InterPro" id="IPR035952">
    <property type="entry name" value="Rhomboid-like_sf"/>
</dbReference>
<dbReference type="STRING" id="1764295.A0A5B8MHM5"/>
<evidence type="ECO:0000256" key="5">
    <source>
        <dbReference type="ARBA" id="ARBA00022824"/>
    </source>
</evidence>
<dbReference type="GO" id="GO:0006950">
    <property type="term" value="P:response to stress"/>
    <property type="evidence" value="ECO:0007669"/>
    <property type="project" value="UniProtKB-ARBA"/>
</dbReference>
<dbReference type="PANTHER" id="PTHR11009">
    <property type="entry name" value="DER1-LIKE PROTEIN, DERLIN"/>
    <property type="match status" value="1"/>
</dbReference>
<evidence type="ECO:0000256" key="4">
    <source>
        <dbReference type="ARBA" id="ARBA00022692"/>
    </source>
</evidence>
<evidence type="ECO:0000256" key="1">
    <source>
        <dbReference type="ARBA" id="ARBA00003292"/>
    </source>
</evidence>
<feature type="transmembrane region" description="Helical" evidence="8">
    <location>
        <begin position="148"/>
        <end position="168"/>
    </location>
</feature>
<evidence type="ECO:0000256" key="8">
    <source>
        <dbReference type="RuleBase" id="RU363059"/>
    </source>
</evidence>
<feature type="transmembrane region" description="Helical" evidence="8">
    <location>
        <begin position="120"/>
        <end position="136"/>
    </location>
</feature>
<evidence type="ECO:0000313" key="9">
    <source>
        <dbReference type="EMBL" id="QDZ19953.1"/>
    </source>
</evidence>
<feature type="transmembrane region" description="Helical" evidence="8">
    <location>
        <begin position="97"/>
        <end position="115"/>
    </location>
</feature>
<evidence type="ECO:0000256" key="3">
    <source>
        <dbReference type="ARBA" id="ARBA00008917"/>
    </source>
</evidence>
<keyword evidence="4 8" id="KW-0812">Transmembrane</keyword>
<keyword evidence="5 8" id="KW-0256">Endoplasmic reticulum</keyword>
<keyword evidence="7 8" id="KW-0472">Membrane</keyword>
<protein>
    <recommendedName>
        <fullName evidence="8">Derlin</fullName>
    </recommendedName>
</protein>
<reference evidence="9 10" key="1">
    <citation type="submission" date="2018-07" db="EMBL/GenBank/DDBJ databases">
        <title>The complete nuclear genome of the prasinophyte Chloropicon primus (CCMP1205).</title>
        <authorList>
            <person name="Pombert J.-F."/>
            <person name="Otis C."/>
            <person name="Turmel M."/>
            <person name="Lemieux C."/>
        </authorList>
    </citation>
    <scope>NUCLEOTIDE SEQUENCE [LARGE SCALE GENOMIC DNA]</scope>
    <source>
        <strain evidence="9 10">CCMP1205</strain>
    </source>
</reference>
<comment type="function">
    <text evidence="8">May be involved in the degradation of misfolded endoplasmic reticulum (ER) luminal proteins.</text>
</comment>
<keyword evidence="6 8" id="KW-1133">Transmembrane helix</keyword>
<comment type="similarity">
    <text evidence="3 8">Belongs to the derlin family.</text>
</comment>
<keyword evidence="10" id="KW-1185">Reference proteome</keyword>
<evidence type="ECO:0000313" key="10">
    <source>
        <dbReference type="Proteomes" id="UP000316726"/>
    </source>
</evidence>
<proteinExistence type="inferred from homology"/>
<dbReference type="GO" id="GO:0005789">
    <property type="term" value="C:endoplasmic reticulum membrane"/>
    <property type="evidence" value="ECO:0007669"/>
    <property type="project" value="UniProtKB-SubCell"/>
</dbReference>
<dbReference type="AlphaFoldDB" id="A0A5B8MHM5"/>
<organism evidence="9 10">
    <name type="scientific">Chloropicon primus</name>
    <dbReference type="NCBI Taxonomy" id="1764295"/>
    <lineage>
        <taxon>Eukaryota</taxon>
        <taxon>Viridiplantae</taxon>
        <taxon>Chlorophyta</taxon>
        <taxon>Chloropicophyceae</taxon>
        <taxon>Chloropicales</taxon>
        <taxon>Chloropicaceae</taxon>
        <taxon>Chloropicon</taxon>
    </lineage>
</organism>
<feature type="transmembrane region" description="Helical" evidence="8">
    <location>
        <begin position="20"/>
        <end position="42"/>
    </location>
</feature>
<evidence type="ECO:0000256" key="6">
    <source>
        <dbReference type="ARBA" id="ARBA00022989"/>
    </source>
</evidence>
<dbReference type="Pfam" id="PF04511">
    <property type="entry name" value="DER1"/>
    <property type="match status" value="1"/>
</dbReference>
<comment type="function">
    <text evidence="1">May be involved in the degradation process of specific misfolded endoplasmic reticulum (ER) luminal proteins.</text>
</comment>
<gene>
    <name evidence="9" type="ORF">A3770_03p24710</name>
</gene>
<feature type="transmembrane region" description="Helical" evidence="8">
    <location>
        <begin position="54"/>
        <end position="77"/>
    </location>
</feature>
<sequence length="241" mass="27583">MASSGPAEWYNTLPTITRFFGTACVATTIAMEFNVVDPFYLVLDWRMVFQKFQIWRLVTCFFIIGGFSWNFLMRVILIHNYGVGLEKGVFQFKTPEFLYMLLFGALTLLSISLALPGFNLIVLNGPFVFMLLYVWSKHYPTQNVSIMGLFQVQGFYLPWAFLMINMVLGGSPWQDLFGIFTGHLHYFLTELNPNTRQAMEPPEFVHKFIAWTNAGHVSQSYVQRQGPAGVFRGRGQRLGGN</sequence>
<dbReference type="Proteomes" id="UP000316726">
    <property type="component" value="Chromosome 3"/>
</dbReference>
<evidence type="ECO:0000256" key="7">
    <source>
        <dbReference type="ARBA" id="ARBA00023136"/>
    </source>
</evidence>